<feature type="compositionally biased region" description="Basic residues" evidence="1">
    <location>
        <begin position="121"/>
        <end position="130"/>
    </location>
</feature>
<dbReference type="EMBL" id="CAUYUJ010018393">
    <property type="protein sequence ID" value="CAK0883276.1"/>
    <property type="molecule type" value="Genomic_DNA"/>
</dbReference>
<feature type="compositionally biased region" description="Basic and acidic residues" evidence="1">
    <location>
        <begin position="110"/>
        <end position="120"/>
    </location>
</feature>
<dbReference type="Proteomes" id="UP001189429">
    <property type="component" value="Unassembled WGS sequence"/>
</dbReference>
<comment type="caution">
    <text evidence="2">The sequence shown here is derived from an EMBL/GenBank/DDBJ whole genome shotgun (WGS) entry which is preliminary data.</text>
</comment>
<feature type="non-terminal residue" evidence="2">
    <location>
        <position position="632"/>
    </location>
</feature>
<protein>
    <submittedName>
        <fullName evidence="2">Uncharacterized protein</fullName>
    </submittedName>
</protein>
<proteinExistence type="predicted"/>
<keyword evidence="3" id="KW-1185">Reference proteome</keyword>
<sequence>IVAQYIVHAGHAKFIFNSDGESSLLAVKKATVSEACRMGCEISATPRESPVGDSQKYGHIERATWEVQGLARALVHRAVELHKEKFHAAHHPVVWALRYSSQLLSRFQRSGDDGRTAFERRKGRPRRRRPPEHELVMFLTDGSGAVRGLQADAMSESPNLGQPGHVATEPTTLATEAGNGNIARFLERASEFGLVPGFALDLGAGWGPGFPAQRGEAMQLRDRERPLLLIGSPRCAARTSMLNSTSAREGPIEGLMAEAIEHVGMCITMYNKQLEDGRYFLHDAPHTARPGRQFRPSTQPDGSMKDMIVQGRAGWPTNYLCIAKELAQFQRRNRHGGYREHYHLLEGRAKHRANYPPALVAAILRGFTALVELDKMASGMGISAGSPDEGCNVDAETREMLRIPEYENIFDDVTGAQLPPEKVAAARVAEIEFLRGCPVCKRAGASEADGREIIGTRWVGANRGDCENANARPRLRAKGHKWKNPWLENIYVGTPPREGAKMVLSKAMAKAKNPNGGFKKKKVLILDISRAHSHPPAKRKLFIRIPPKGGGGAGLLLRTMYGMRDAAARWGEYRQERPALAGYKASISCPYAFTDSDRSSSGAAHGHDFVFTGEERQLDAMAATLRKHMLTQ</sequence>
<evidence type="ECO:0000256" key="1">
    <source>
        <dbReference type="SAM" id="MobiDB-lite"/>
    </source>
</evidence>
<feature type="region of interest" description="Disordered" evidence="1">
    <location>
        <begin position="110"/>
        <end position="131"/>
    </location>
</feature>
<gene>
    <name evidence="2" type="ORF">PCOR1329_LOCUS65522</name>
</gene>
<evidence type="ECO:0000313" key="2">
    <source>
        <dbReference type="EMBL" id="CAK0883276.1"/>
    </source>
</evidence>
<reference evidence="2" key="1">
    <citation type="submission" date="2023-10" db="EMBL/GenBank/DDBJ databases">
        <authorList>
            <person name="Chen Y."/>
            <person name="Shah S."/>
            <person name="Dougan E. K."/>
            <person name="Thang M."/>
            <person name="Chan C."/>
        </authorList>
    </citation>
    <scope>NUCLEOTIDE SEQUENCE [LARGE SCALE GENOMIC DNA]</scope>
</reference>
<name>A0ABN9WED9_9DINO</name>
<feature type="non-terminal residue" evidence="2">
    <location>
        <position position="1"/>
    </location>
</feature>
<organism evidence="2 3">
    <name type="scientific">Prorocentrum cordatum</name>
    <dbReference type="NCBI Taxonomy" id="2364126"/>
    <lineage>
        <taxon>Eukaryota</taxon>
        <taxon>Sar</taxon>
        <taxon>Alveolata</taxon>
        <taxon>Dinophyceae</taxon>
        <taxon>Prorocentrales</taxon>
        <taxon>Prorocentraceae</taxon>
        <taxon>Prorocentrum</taxon>
    </lineage>
</organism>
<evidence type="ECO:0000313" key="3">
    <source>
        <dbReference type="Proteomes" id="UP001189429"/>
    </source>
</evidence>
<accession>A0ABN9WED9</accession>